<keyword evidence="1" id="KW-0812">Transmembrane</keyword>
<keyword evidence="3" id="KW-1185">Reference proteome</keyword>
<feature type="transmembrane region" description="Helical" evidence="1">
    <location>
        <begin position="144"/>
        <end position="164"/>
    </location>
</feature>
<keyword evidence="1" id="KW-0472">Membrane</keyword>
<proteinExistence type="predicted"/>
<gene>
    <name evidence="2" type="ORF">CITCOLO1_LOCUS19030</name>
</gene>
<dbReference type="Proteomes" id="UP001642487">
    <property type="component" value="Chromosome 7"/>
</dbReference>
<accession>A0ABP0Z5U3</accession>
<evidence type="ECO:0000313" key="2">
    <source>
        <dbReference type="EMBL" id="CAK9326676.1"/>
    </source>
</evidence>
<evidence type="ECO:0000256" key="1">
    <source>
        <dbReference type="SAM" id="Phobius"/>
    </source>
</evidence>
<organism evidence="2 3">
    <name type="scientific">Citrullus colocynthis</name>
    <name type="common">colocynth</name>
    <dbReference type="NCBI Taxonomy" id="252529"/>
    <lineage>
        <taxon>Eukaryota</taxon>
        <taxon>Viridiplantae</taxon>
        <taxon>Streptophyta</taxon>
        <taxon>Embryophyta</taxon>
        <taxon>Tracheophyta</taxon>
        <taxon>Spermatophyta</taxon>
        <taxon>Magnoliopsida</taxon>
        <taxon>eudicotyledons</taxon>
        <taxon>Gunneridae</taxon>
        <taxon>Pentapetalae</taxon>
        <taxon>rosids</taxon>
        <taxon>fabids</taxon>
        <taxon>Cucurbitales</taxon>
        <taxon>Cucurbitaceae</taxon>
        <taxon>Benincaseae</taxon>
        <taxon>Citrullus</taxon>
    </lineage>
</organism>
<dbReference type="EMBL" id="OZ021741">
    <property type="protein sequence ID" value="CAK9326676.1"/>
    <property type="molecule type" value="Genomic_DNA"/>
</dbReference>
<protein>
    <submittedName>
        <fullName evidence="2">Uncharacterized protein</fullName>
    </submittedName>
</protein>
<reference evidence="2 3" key="1">
    <citation type="submission" date="2024-03" db="EMBL/GenBank/DDBJ databases">
        <authorList>
            <person name="Gkanogiannis A."/>
            <person name="Becerra Lopez-Lavalle L."/>
        </authorList>
    </citation>
    <scope>NUCLEOTIDE SEQUENCE [LARGE SCALE GENOMIC DNA]</scope>
</reference>
<keyword evidence="1" id="KW-1133">Transmembrane helix</keyword>
<evidence type="ECO:0000313" key="3">
    <source>
        <dbReference type="Proteomes" id="UP001642487"/>
    </source>
</evidence>
<sequence length="215" mass="23616">MSCFRTSSSYVLNLCKDMFISTMTNSGLGGPLFPSLSSYGEPTTGLSFLLSGFAGSIGLLWKRNRVSKPPNDREIMAPSSQIKRRKIDHTPFRRTLSSAAVERQGVSASTKGSIFPVSSGSELRILQDKSSAVAEAKQDGCTGIFVLPISFAMCSVLVSTNLVLTGKRRERTIMLFWHLRTIRDGKRLEGSMPQAEKRGHVLLNNLLVEKGKLLF</sequence>
<name>A0ABP0Z5U3_9ROSI</name>